<dbReference type="Pfam" id="PF00023">
    <property type="entry name" value="Ank"/>
    <property type="match status" value="1"/>
</dbReference>
<protein>
    <recommendedName>
        <fullName evidence="7">Ankyrin repeat-containing domain protein</fullName>
    </recommendedName>
</protein>
<evidence type="ECO:0000259" key="3">
    <source>
        <dbReference type="Pfam" id="PF22939"/>
    </source>
</evidence>
<feature type="repeat" description="ANK" evidence="2">
    <location>
        <begin position="1038"/>
        <end position="1070"/>
    </location>
</feature>
<dbReference type="InterPro" id="IPR002110">
    <property type="entry name" value="Ankyrin_rpt"/>
</dbReference>
<proteinExistence type="predicted"/>
<dbReference type="Pfam" id="PF22939">
    <property type="entry name" value="WHD_GPIID"/>
    <property type="match status" value="1"/>
</dbReference>
<evidence type="ECO:0000256" key="1">
    <source>
        <dbReference type="ARBA" id="ARBA00022737"/>
    </source>
</evidence>
<dbReference type="PRINTS" id="PR01415">
    <property type="entry name" value="ANKYRIN"/>
</dbReference>
<feature type="repeat" description="ANK" evidence="2">
    <location>
        <begin position="939"/>
        <end position="971"/>
    </location>
</feature>
<dbReference type="Pfam" id="PF24883">
    <property type="entry name" value="NPHP3_N"/>
    <property type="match status" value="1"/>
</dbReference>
<keyword evidence="1" id="KW-0677">Repeat</keyword>
<dbReference type="PANTHER" id="PTHR46082:SF11">
    <property type="entry name" value="AAA+ ATPASE DOMAIN-CONTAINING PROTEIN-RELATED"/>
    <property type="match status" value="1"/>
</dbReference>
<dbReference type="InterPro" id="IPR036770">
    <property type="entry name" value="Ankyrin_rpt-contain_sf"/>
</dbReference>
<feature type="repeat" description="ANK" evidence="2">
    <location>
        <begin position="972"/>
        <end position="1004"/>
    </location>
</feature>
<feature type="domain" description="GPI inositol-deacylase winged helix" evidence="3">
    <location>
        <begin position="661"/>
        <end position="738"/>
    </location>
</feature>
<dbReference type="SUPFAM" id="SSF48403">
    <property type="entry name" value="Ankyrin repeat"/>
    <property type="match status" value="1"/>
</dbReference>
<dbReference type="SUPFAM" id="SSF53167">
    <property type="entry name" value="Purine and uridine phosphorylases"/>
    <property type="match status" value="1"/>
</dbReference>
<feature type="domain" description="Nephrocystin 3-like N-terminal" evidence="4">
    <location>
        <begin position="382"/>
        <end position="547"/>
    </location>
</feature>
<dbReference type="PANTHER" id="PTHR46082">
    <property type="entry name" value="ATP/GTP-BINDING PROTEIN-RELATED"/>
    <property type="match status" value="1"/>
</dbReference>
<keyword evidence="6" id="KW-1185">Reference proteome</keyword>
<dbReference type="Gene3D" id="3.40.50.1580">
    <property type="entry name" value="Nucleoside phosphorylase domain"/>
    <property type="match status" value="1"/>
</dbReference>
<dbReference type="Pfam" id="PF12796">
    <property type="entry name" value="Ank_2"/>
    <property type="match status" value="2"/>
</dbReference>
<reference evidence="5 6" key="1">
    <citation type="submission" date="2019-04" db="EMBL/GenBank/DDBJ databases">
        <title>Friends and foes A comparative genomics study of 23 Aspergillus species from section Flavi.</title>
        <authorList>
            <consortium name="DOE Joint Genome Institute"/>
            <person name="Kjaerbolling I."/>
            <person name="Vesth T."/>
            <person name="Frisvad J.C."/>
            <person name="Nybo J.L."/>
            <person name="Theobald S."/>
            <person name="Kildgaard S."/>
            <person name="Isbrandt T."/>
            <person name="Kuo A."/>
            <person name="Sato A."/>
            <person name="Lyhne E.K."/>
            <person name="Kogle M.E."/>
            <person name="Wiebenga A."/>
            <person name="Kun R.S."/>
            <person name="Lubbers R.J."/>
            <person name="Makela M.R."/>
            <person name="Barry K."/>
            <person name="Chovatia M."/>
            <person name="Clum A."/>
            <person name="Daum C."/>
            <person name="Haridas S."/>
            <person name="He G."/>
            <person name="LaButti K."/>
            <person name="Lipzen A."/>
            <person name="Mondo S."/>
            <person name="Riley R."/>
            <person name="Salamov A."/>
            <person name="Simmons B.A."/>
            <person name="Magnuson J.K."/>
            <person name="Henrissat B."/>
            <person name="Mortensen U.H."/>
            <person name="Larsen T.O."/>
            <person name="Devries R.P."/>
            <person name="Grigoriev I.V."/>
            <person name="Machida M."/>
            <person name="Baker S.E."/>
            <person name="Andersen M.R."/>
        </authorList>
    </citation>
    <scope>NUCLEOTIDE SEQUENCE [LARGE SCALE GENOMIC DNA]</scope>
    <source>
        <strain evidence="5 6">CBS 117626</strain>
    </source>
</reference>
<evidence type="ECO:0000313" key="6">
    <source>
        <dbReference type="Proteomes" id="UP000326950"/>
    </source>
</evidence>
<evidence type="ECO:0008006" key="7">
    <source>
        <dbReference type="Google" id="ProtNLM"/>
    </source>
</evidence>
<dbReference type="SMART" id="SM00248">
    <property type="entry name" value="ANK"/>
    <property type="match status" value="8"/>
</dbReference>
<dbReference type="PROSITE" id="PS50088">
    <property type="entry name" value="ANK_REPEAT"/>
    <property type="match status" value="5"/>
</dbReference>
<feature type="repeat" description="ANK" evidence="2">
    <location>
        <begin position="906"/>
        <end position="938"/>
    </location>
</feature>
<evidence type="ECO:0000313" key="5">
    <source>
        <dbReference type="EMBL" id="KAE8160972.1"/>
    </source>
</evidence>
<dbReference type="InterPro" id="IPR053137">
    <property type="entry name" value="NLR-like"/>
</dbReference>
<name>A0A5N6UQQ8_ASPTM</name>
<dbReference type="InterPro" id="IPR027417">
    <property type="entry name" value="P-loop_NTPase"/>
</dbReference>
<dbReference type="SUPFAM" id="SSF52540">
    <property type="entry name" value="P-loop containing nucleoside triphosphate hydrolases"/>
    <property type="match status" value="1"/>
</dbReference>
<dbReference type="InterPro" id="IPR035994">
    <property type="entry name" value="Nucleoside_phosphorylase_sf"/>
</dbReference>
<dbReference type="PROSITE" id="PS50297">
    <property type="entry name" value="ANK_REP_REGION"/>
    <property type="match status" value="5"/>
</dbReference>
<feature type="repeat" description="ANK" evidence="2">
    <location>
        <begin position="873"/>
        <end position="905"/>
    </location>
</feature>
<dbReference type="Gene3D" id="1.25.40.20">
    <property type="entry name" value="Ankyrin repeat-containing domain"/>
    <property type="match status" value="3"/>
</dbReference>
<sequence length="1132" mass="127455">MQQLAPDAYTVGWICAIKPELVAAREFLDEEHEVPDCVAPNDNNSYILGRARRHNVVIAGLPSGEYGLSSAACVARDMLHSFPNIRIGLMVGIGGGAPSRKHDIRLGDIVVSIPRDGKSGVFQYDFGKTIQNQKFQSTGCLNQPPTVLRCAVGRLEAQYESKGHRLEQTINNVLEKSPRLKKRYQRPDLSTDRLYQNGVIHPLNNDEDCEEHCGDDPLYLISRPKRTEDEDNPAIHYGLIASANQLMKDASVRDRLAAEMDVLCFEMEAAGLMNHFPCLIIRGICDYSDSHKNKQWQGYAAMVAAAYARDLLDQIPSKKIEAERRIGDILSEVQDTVGQISRDVGKILHEKRHQEHQAIFDWITDIDYGPQQSDYLRMRQPGTGQWLLDSTKYQTWLETDKQTLLCPGIPGAGKTILSSIVVDDLSTRFKDDHNVGIAYLYYNFQRQDKQNPEDMLSSLLKQLAQNQPSLPETVRSLHDRHMNTRTRPSCEEIASTLQSIAVMYSRVFIIIDAMDECQPSDGCRARFLSEIFALQAKSRVNLFVTSRFIPEIIERFTGSESLEIRASQDDIRKYLDNRISLQSESRILKRVDLRERVSTAIVEAADGMFLLAKLHLDSLMDMKLPRDIKTALGTLPTGSEAYDCAYREAMNRVNRQGPMSVKFAKRVLSWITCAKRPLTTSELRYALTVREVDEPELEDNLPQVEDIVSVCAGLVTVDAESDIIRLVHYTTQEYFNRTKRQWFPTVESDIATTCVRYLSFSTFESGYCETQKEFQERLQLNPLYEYAAIYWAYHACVTSLDEEEEQRSILHFLNSEAKVSASYQALVSKTLLSFSSTTSSRITGVHLAVSFELEKLITLVLKNTQSPDARDSDGQTPLFYASQRGQETVVKALLEKSADPNLQDAKCRTALHYAVERGHEAVVKLLLENSADPNLKDAKGQTALLYAVERGHEAVVKLLLENSADPNLKDETSRTPLIYAARRGYEMIVKLLLKAGAKPNTNDDGNRPPLMYAAAKGHEAAAKQLLLARAVVNCKDKLGATPLHWAAWGQHEAVISLLLKSAADVNISDKSYSTPLAWAIEREFETGIEMLLKNGSGVNYWYRLDLVRYKERTLAELDILKASVHELPEATK</sequence>
<accession>A0A5N6UQQ8</accession>
<gene>
    <name evidence="5" type="ORF">BDV40DRAFT_269294</name>
</gene>
<dbReference type="OrthoDB" id="195446at2759"/>
<keyword evidence="2" id="KW-0040">ANK repeat</keyword>
<organism evidence="5 6">
    <name type="scientific">Aspergillus tamarii</name>
    <dbReference type="NCBI Taxonomy" id="41984"/>
    <lineage>
        <taxon>Eukaryota</taxon>
        <taxon>Fungi</taxon>
        <taxon>Dikarya</taxon>
        <taxon>Ascomycota</taxon>
        <taxon>Pezizomycotina</taxon>
        <taxon>Eurotiomycetes</taxon>
        <taxon>Eurotiomycetidae</taxon>
        <taxon>Eurotiales</taxon>
        <taxon>Aspergillaceae</taxon>
        <taxon>Aspergillus</taxon>
        <taxon>Aspergillus subgen. Circumdati</taxon>
    </lineage>
</organism>
<dbReference type="Gene3D" id="3.40.50.300">
    <property type="entry name" value="P-loop containing nucleotide triphosphate hydrolases"/>
    <property type="match status" value="1"/>
</dbReference>
<dbReference type="InterPro" id="IPR056884">
    <property type="entry name" value="NPHP3-like_N"/>
</dbReference>
<dbReference type="GO" id="GO:0009116">
    <property type="term" value="P:nucleoside metabolic process"/>
    <property type="evidence" value="ECO:0007669"/>
    <property type="project" value="InterPro"/>
</dbReference>
<dbReference type="AlphaFoldDB" id="A0A5N6UQQ8"/>
<evidence type="ECO:0000256" key="2">
    <source>
        <dbReference type="PROSITE-ProRule" id="PRU00023"/>
    </source>
</evidence>
<dbReference type="EMBL" id="ML738649">
    <property type="protein sequence ID" value="KAE8160972.1"/>
    <property type="molecule type" value="Genomic_DNA"/>
</dbReference>
<dbReference type="Proteomes" id="UP000326950">
    <property type="component" value="Unassembled WGS sequence"/>
</dbReference>
<dbReference type="InterPro" id="IPR054471">
    <property type="entry name" value="GPIID_WHD"/>
</dbReference>
<dbReference type="GO" id="GO:0003824">
    <property type="term" value="F:catalytic activity"/>
    <property type="evidence" value="ECO:0007669"/>
    <property type="project" value="InterPro"/>
</dbReference>
<evidence type="ECO:0000259" key="4">
    <source>
        <dbReference type="Pfam" id="PF24883"/>
    </source>
</evidence>